<feature type="compositionally biased region" description="Gly residues" evidence="1">
    <location>
        <begin position="453"/>
        <end position="466"/>
    </location>
</feature>
<dbReference type="PANTHER" id="PTHR34127:SF1">
    <property type="entry name" value="OS04G0405600 PROTEIN"/>
    <property type="match status" value="1"/>
</dbReference>
<name>A0A0G4HYD8_9ALVE</name>
<evidence type="ECO:0000256" key="2">
    <source>
        <dbReference type="SAM" id="SignalP"/>
    </source>
</evidence>
<evidence type="ECO:0008006" key="4">
    <source>
        <dbReference type="Google" id="ProtNLM"/>
    </source>
</evidence>
<keyword evidence="2" id="KW-0732">Signal</keyword>
<dbReference type="Pfam" id="PF07082">
    <property type="entry name" value="DUF1350"/>
    <property type="match status" value="2"/>
</dbReference>
<dbReference type="VEuPathDB" id="CryptoDB:Cvel_9461"/>
<gene>
    <name evidence="3" type="ORF">Cvel_9461</name>
</gene>
<feature type="region of interest" description="Disordered" evidence="1">
    <location>
        <begin position="453"/>
        <end position="482"/>
    </location>
</feature>
<evidence type="ECO:0000256" key="1">
    <source>
        <dbReference type="SAM" id="MobiDB-lite"/>
    </source>
</evidence>
<dbReference type="ESTHER" id="9alve-a0a0g4hyd8">
    <property type="family name" value="Duf_1350"/>
</dbReference>
<protein>
    <recommendedName>
        <fullName evidence="4">AB hydrolase-1 domain-containing protein</fullName>
    </recommendedName>
</protein>
<reference evidence="3" key="1">
    <citation type="submission" date="2014-11" db="EMBL/GenBank/DDBJ databases">
        <authorList>
            <person name="Otto D Thomas"/>
            <person name="Naeem Raeece"/>
        </authorList>
    </citation>
    <scope>NUCLEOTIDE SEQUENCE</scope>
</reference>
<dbReference type="InterPro" id="IPR010765">
    <property type="entry name" value="DUF1350"/>
</dbReference>
<dbReference type="EMBL" id="CDMZ01004371">
    <property type="protein sequence ID" value="CEM49539.1"/>
    <property type="molecule type" value="Genomic_DNA"/>
</dbReference>
<dbReference type="AlphaFoldDB" id="A0A0G4HYD8"/>
<organism evidence="3">
    <name type="scientific">Chromera velia CCMP2878</name>
    <dbReference type="NCBI Taxonomy" id="1169474"/>
    <lineage>
        <taxon>Eukaryota</taxon>
        <taxon>Sar</taxon>
        <taxon>Alveolata</taxon>
        <taxon>Colpodellida</taxon>
        <taxon>Chromeraceae</taxon>
        <taxon>Chromera</taxon>
    </lineage>
</organism>
<feature type="chain" id="PRO_5005192361" description="AB hydrolase-1 domain-containing protein" evidence="2">
    <location>
        <begin position="25"/>
        <end position="513"/>
    </location>
</feature>
<evidence type="ECO:0000313" key="3">
    <source>
        <dbReference type="EMBL" id="CEM49539.1"/>
    </source>
</evidence>
<proteinExistence type="predicted"/>
<sequence length="513" mass="53206">MQSCWLSRLGLLFPLLLSLSGSDGFLLSPRPFWKSPQGLSLSGTVSSLSGAVSGRSSGSSLSAQPRPALSITGKTLFGATWLRSDKGVDILLPAPEVTASCVIHFVGGALAGAAPKASYLEVLEGVCQKTGAIIVATPITPDGFRDHLRAAVETASEFRRIVTDALQLELEEEADGEGGETAGKERGVRIGGQVIPVVGMGHSLGGKVLLLMSSLPESTVKKLDLVRPSSNVFLAFNNFPAEKAVPFLRETQMILSSLGVGSSPSSSPSSFYSSSPAVNQGDPSGLGDLVSGFVSGLQNIPPALRGDDYYDSSNARQNLMRGLGSLLAMDVKGGMAGSLGGDPQMEIFGALAAFLQGSSSDLQGFRFSPTPREAMSICKEGNIVRENVIVQFENDGIDQSAQLLNALQSSAGDSLEGLSFVQLRGTHTTPNSDAFLQLLSFLPQQARAALEGGFGAEGGEGTGVAGAEGPSVSFSDGLSGPLPPSRGAEIESLIWEVSSRIKGMKSVRAKSGK</sequence>
<feature type="signal peptide" evidence="2">
    <location>
        <begin position="1"/>
        <end position="24"/>
    </location>
</feature>
<accession>A0A0G4HYD8</accession>
<dbReference type="PANTHER" id="PTHR34127">
    <property type="entry name" value="OS04G0405600 PROTEIN"/>
    <property type="match status" value="1"/>
</dbReference>